<evidence type="ECO:0000256" key="2">
    <source>
        <dbReference type="PROSITE-ProRule" id="PRU00169"/>
    </source>
</evidence>
<dbReference type="InterPro" id="IPR011006">
    <property type="entry name" value="CheY-like_superfamily"/>
</dbReference>
<evidence type="ECO:0000313" key="4">
    <source>
        <dbReference type="EMBL" id="HET21110.1"/>
    </source>
</evidence>
<dbReference type="PANTHER" id="PTHR44591:SF3">
    <property type="entry name" value="RESPONSE REGULATORY DOMAIN-CONTAINING PROTEIN"/>
    <property type="match status" value="1"/>
</dbReference>
<dbReference type="SUPFAM" id="SSF52172">
    <property type="entry name" value="CheY-like"/>
    <property type="match status" value="1"/>
</dbReference>
<proteinExistence type="predicted"/>
<sequence>MKPRVMIVEDDLAVLEALRLMLEDSYEVVVALNGREAINLYNTLKPDVVLMDISMPEIDGVEATRAILEKDPDALILCVTAFAAHRGKEMLEAGAREIIEKPFTRKYLIERIECHLQKQKV</sequence>
<dbReference type="Pfam" id="PF00072">
    <property type="entry name" value="Response_reg"/>
    <property type="match status" value="1"/>
</dbReference>
<feature type="domain" description="Response regulatory" evidence="3">
    <location>
        <begin position="4"/>
        <end position="116"/>
    </location>
</feature>
<dbReference type="EMBL" id="DSQD01000176">
    <property type="protein sequence ID" value="HGF87870.1"/>
    <property type="molecule type" value="Genomic_DNA"/>
</dbReference>
<dbReference type="EMBL" id="DSCQ01000037">
    <property type="protein sequence ID" value="HET21110.1"/>
    <property type="molecule type" value="Genomic_DNA"/>
</dbReference>
<accession>A0A7C3ZFC7</accession>
<dbReference type="InterPro" id="IPR050595">
    <property type="entry name" value="Bact_response_regulator"/>
</dbReference>
<organism evidence="6">
    <name type="scientific">Archaeoglobus fulgidus</name>
    <dbReference type="NCBI Taxonomy" id="2234"/>
    <lineage>
        <taxon>Archaea</taxon>
        <taxon>Methanobacteriati</taxon>
        <taxon>Methanobacteriota</taxon>
        <taxon>Archaeoglobi</taxon>
        <taxon>Archaeoglobales</taxon>
        <taxon>Archaeoglobaceae</taxon>
        <taxon>Archaeoglobus</taxon>
    </lineage>
</organism>
<gene>
    <name evidence="4" type="ORF">ENN70_03230</name>
    <name evidence="6" type="ORF">ENR21_05715</name>
    <name evidence="5" type="ORF">ENW66_08205</name>
</gene>
<dbReference type="SMART" id="SM00448">
    <property type="entry name" value="REC"/>
    <property type="match status" value="1"/>
</dbReference>
<evidence type="ECO:0000313" key="6">
    <source>
        <dbReference type="EMBL" id="HGF87870.1"/>
    </source>
</evidence>
<protein>
    <submittedName>
        <fullName evidence="6">Response regulator</fullName>
    </submittedName>
</protein>
<dbReference type="GO" id="GO:0000160">
    <property type="term" value="P:phosphorelay signal transduction system"/>
    <property type="evidence" value="ECO:0007669"/>
    <property type="project" value="InterPro"/>
</dbReference>
<evidence type="ECO:0000313" key="5">
    <source>
        <dbReference type="EMBL" id="HFW32910.1"/>
    </source>
</evidence>
<evidence type="ECO:0000259" key="3">
    <source>
        <dbReference type="PROSITE" id="PS50110"/>
    </source>
</evidence>
<dbReference type="AlphaFoldDB" id="A0A7C3ZFC7"/>
<evidence type="ECO:0000256" key="1">
    <source>
        <dbReference type="ARBA" id="ARBA00022553"/>
    </source>
</evidence>
<name>A0A7C3ZFC7_ARCFL</name>
<dbReference type="PROSITE" id="PS50110">
    <property type="entry name" value="RESPONSE_REGULATORY"/>
    <property type="match status" value="1"/>
</dbReference>
<feature type="modified residue" description="4-aspartylphosphate" evidence="2">
    <location>
        <position position="52"/>
    </location>
</feature>
<keyword evidence="1 2" id="KW-0597">Phosphoprotein</keyword>
<dbReference type="EMBL" id="DTLB01000047">
    <property type="protein sequence ID" value="HFW32910.1"/>
    <property type="molecule type" value="Genomic_DNA"/>
</dbReference>
<dbReference type="Gene3D" id="3.40.50.2300">
    <property type="match status" value="1"/>
</dbReference>
<reference evidence="6" key="1">
    <citation type="journal article" date="2020" name="mSystems">
        <title>Genome- and Community-Level Interaction Insights into Carbon Utilization and Element Cycling Functions of Hydrothermarchaeota in Hydrothermal Sediment.</title>
        <authorList>
            <person name="Zhou Z."/>
            <person name="Liu Y."/>
            <person name="Xu W."/>
            <person name="Pan J."/>
            <person name="Luo Z.H."/>
            <person name="Li M."/>
        </authorList>
    </citation>
    <scope>NUCLEOTIDE SEQUENCE [LARGE SCALE GENOMIC DNA]</scope>
    <source>
        <strain evidence="4">SpSt-12</strain>
        <strain evidence="6">SpSt-38</strain>
        <strain evidence="5">SpSt-87</strain>
    </source>
</reference>
<dbReference type="InterPro" id="IPR001789">
    <property type="entry name" value="Sig_transdc_resp-reg_receiver"/>
</dbReference>
<comment type="caution">
    <text evidence="6">The sequence shown here is derived from an EMBL/GenBank/DDBJ whole genome shotgun (WGS) entry which is preliminary data.</text>
</comment>
<dbReference type="PANTHER" id="PTHR44591">
    <property type="entry name" value="STRESS RESPONSE REGULATOR PROTEIN 1"/>
    <property type="match status" value="1"/>
</dbReference>